<accession>A0AAP2HQ58</accession>
<reference evidence="3" key="1">
    <citation type="submission" date="2021-06" db="EMBL/GenBank/DDBJ databases">
        <title>A collection of bacterial strains from the Burkholderia cepacia Research Laboratory and Repository.</title>
        <authorList>
            <person name="Lipuma J."/>
            <person name="Spilker T."/>
        </authorList>
    </citation>
    <scope>NUCLEOTIDE SEQUENCE</scope>
    <source>
        <strain evidence="3">AU37435</strain>
    </source>
</reference>
<evidence type="ECO:0000256" key="1">
    <source>
        <dbReference type="SAM" id="MobiDB-lite"/>
    </source>
</evidence>
<dbReference type="EMBL" id="JAHPMX010000029">
    <property type="protein sequence ID" value="MBU9360485.1"/>
    <property type="molecule type" value="Genomic_DNA"/>
</dbReference>
<name>A0AAP2HQ58_9BURK</name>
<organism evidence="3 4">
    <name type="scientific">Burkholderia multivorans</name>
    <dbReference type="NCBI Taxonomy" id="87883"/>
    <lineage>
        <taxon>Bacteria</taxon>
        <taxon>Pseudomonadati</taxon>
        <taxon>Pseudomonadota</taxon>
        <taxon>Betaproteobacteria</taxon>
        <taxon>Burkholderiales</taxon>
        <taxon>Burkholderiaceae</taxon>
        <taxon>Burkholderia</taxon>
        <taxon>Burkholderia cepacia complex</taxon>
    </lineage>
</organism>
<evidence type="ECO:0008006" key="5">
    <source>
        <dbReference type="Google" id="ProtNLM"/>
    </source>
</evidence>
<sequence>MNMLTARRMAAGTLAVLLMLGVGEAVMAQGVGDASGVSAAKPASPTRAQRRAERKAERKAARAKRTEEIKKLEGAGYRPGQNDPNYPVNAQDAAKKAGVQGAPGQNAP</sequence>
<feature type="compositionally biased region" description="Basic and acidic residues" evidence="1">
    <location>
        <begin position="50"/>
        <end position="73"/>
    </location>
</feature>
<evidence type="ECO:0000256" key="2">
    <source>
        <dbReference type="SAM" id="SignalP"/>
    </source>
</evidence>
<feature type="region of interest" description="Disordered" evidence="1">
    <location>
        <begin position="33"/>
        <end position="108"/>
    </location>
</feature>
<proteinExistence type="predicted"/>
<evidence type="ECO:0000313" key="4">
    <source>
        <dbReference type="Proteomes" id="UP001196915"/>
    </source>
</evidence>
<feature type="chain" id="PRO_5042902622" description="DUF4148 domain-containing protein" evidence="2">
    <location>
        <begin position="29"/>
        <end position="108"/>
    </location>
</feature>
<dbReference type="AlphaFoldDB" id="A0AAP2HQ58"/>
<protein>
    <recommendedName>
        <fullName evidence="5">DUF4148 domain-containing protein</fullName>
    </recommendedName>
</protein>
<gene>
    <name evidence="3" type="ORF">KTE52_29590</name>
</gene>
<dbReference type="RefSeq" id="WP_034194688.1">
    <property type="nucleotide sequence ID" value="NZ_CAJHDX010000016.1"/>
</dbReference>
<keyword evidence="2" id="KW-0732">Signal</keyword>
<evidence type="ECO:0000313" key="3">
    <source>
        <dbReference type="EMBL" id="MBU9360485.1"/>
    </source>
</evidence>
<dbReference type="Proteomes" id="UP001196915">
    <property type="component" value="Unassembled WGS sequence"/>
</dbReference>
<feature type="signal peptide" evidence="2">
    <location>
        <begin position="1"/>
        <end position="28"/>
    </location>
</feature>
<comment type="caution">
    <text evidence="3">The sequence shown here is derived from an EMBL/GenBank/DDBJ whole genome shotgun (WGS) entry which is preliminary data.</text>
</comment>